<name>A0A2Z3JK48_9DEIO</name>
<evidence type="ECO:0000313" key="3">
    <source>
        <dbReference type="Proteomes" id="UP000245368"/>
    </source>
</evidence>
<dbReference type="KEGG" id="dez:DKM44_08600"/>
<dbReference type="AlphaFoldDB" id="A0A2Z3JK48"/>
<protein>
    <submittedName>
        <fullName evidence="2">Uncharacterized protein</fullName>
    </submittedName>
</protein>
<gene>
    <name evidence="2" type="ORF">DKM44_08600</name>
</gene>
<feature type="signal peptide" evidence="1">
    <location>
        <begin position="1"/>
        <end position="18"/>
    </location>
</feature>
<sequence>MWRRWWAAAAVLGGTALAQPVIDLHCPSGQGCARLDGTPKIGTSIRPAPPELTVRLPLNLAARSVDLQFIADRRGRLDFNHLEAVLVRSGKFGGSASRLNTLVNYRCVRLDLAKPTQAAYSCRKVR</sequence>
<reference evidence="2 3" key="1">
    <citation type="submission" date="2018-05" db="EMBL/GenBank/DDBJ databases">
        <title>Complete Genome Sequence of Deinococcus sp. strain 17bor-2.</title>
        <authorList>
            <person name="Srinivasan S."/>
        </authorList>
    </citation>
    <scope>NUCLEOTIDE SEQUENCE [LARGE SCALE GENOMIC DNA]</scope>
    <source>
        <strain evidence="2 3">17bor-2</strain>
    </source>
</reference>
<accession>A0A2Z3JK48</accession>
<evidence type="ECO:0000313" key="2">
    <source>
        <dbReference type="EMBL" id="AWN23279.1"/>
    </source>
</evidence>
<dbReference type="EMBL" id="CP029494">
    <property type="protein sequence ID" value="AWN23279.1"/>
    <property type="molecule type" value="Genomic_DNA"/>
</dbReference>
<feature type="chain" id="PRO_5016299427" evidence="1">
    <location>
        <begin position="19"/>
        <end position="126"/>
    </location>
</feature>
<proteinExistence type="predicted"/>
<keyword evidence="1" id="KW-0732">Signal</keyword>
<keyword evidence="3" id="KW-1185">Reference proteome</keyword>
<dbReference type="Proteomes" id="UP000245368">
    <property type="component" value="Chromosome"/>
</dbReference>
<organism evidence="2 3">
    <name type="scientific">Deinococcus irradiatisoli</name>
    <dbReference type="NCBI Taxonomy" id="2202254"/>
    <lineage>
        <taxon>Bacteria</taxon>
        <taxon>Thermotogati</taxon>
        <taxon>Deinococcota</taxon>
        <taxon>Deinococci</taxon>
        <taxon>Deinococcales</taxon>
        <taxon>Deinococcaceae</taxon>
        <taxon>Deinococcus</taxon>
    </lineage>
</organism>
<evidence type="ECO:0000256" key="1">
    <source>
        <dbReference type="SAM" id="SignalP"/>
    </source>
</evidence>